<sequence>METSIIDTPAGPVAVRHTRRTARTATILLHGAAGSWTTWLPAIEAAGGADALDDLVVPDLPGWGDSPADVSSLDAPSLAWAVAATARGLGYERWRVVGHSMGGFLALELAAQEPAATESLLLVSATTLGARGDRLGRFGLLRACPGLALLLVGMRLLAASGAAAAPFVRGLDRLGLLGLMLAPLFGRPQPLTVHELAHDLRPAAFVRAVACALRYPAAERWSRIRCPVLAVHGDHDVFVGADDDARLAAIIPRFSALTLSGTGHFGHVERPRFVASVLGPR</sequence>
<proteinExistence type="predicted"/>
<comment type="caution">
    <text evidence="2">The sequence shown here is derived from an EMBL/GenBank/DDBJ whole genome shotgun (WGS) entry which is preliminary data.</text>
</comment>
<dbReference type="Pfam" id="PF12697">
    <property type="entry name" value="Abhydrolase_6"/>
    <property type="match status" value="1"/>
</dbReference>
<dbReference type="PANTHER" id="PTHR43798">
    <property type="entry name" value="MONOACYLGLYCEROL LIPASE"/>
    <property type="match status" value="1"/>
</dbReference>
<organism evidence="2 3">
    <name type="scientific">Leifsonia shinshuensis</name>
    <dbReference type="NCBI Taxonomy" id="150026"/>
    <lineage>
        <taxon>Bacteria</taxon>
        <taxon>Bacillati</taxon>
        <taxon>Actinomycetota</taxon>
        <taxon>Actinomycetes</taxon>
        <taxon>Micrococcales</taxon>
        <taxon>Microbacteriaceae</taxon>
        <taxon>Leifsonia</taxon>
    </lineage>
</organism>
<dbReference type="InterPro" id="IPR000073">
    <property type="entry name" value="AB_hydrolase_1"/>
</dbReference>
<dbReference type="InterPro" id="IPR050266">
    <property type="entry name" value="AB_hydrolase_sf"/>
</dbReference>
<protein>
    <submittedName>
        <fullName evidence="2">Pimeloyl-ACP methyl ester carboxylesterase</fullName>
    </submittedName>
</protein>
<dbReference type="PRINTS" id="PR00111">
    <property type="entry name" value="ABHYDROLASE"/>
</dbReference>
<dbReference type="InterPro" id="IPR029058">
    <property type="entry name" value="AB_hydrolase_fold"/>
</dbReference>
<feature type="domain" description="AB hydrolase-1" evidence="1">
    <location>
        <begin position="27"/>
        <end position="276"/>
    </location>
</feature>
<evidence type="ECO:0000313" key="3">
    <source>
        <dbReference type="Proteomes" id="UP000578352"/>
    </source>
</evidence>
<name>A0A853CYQ4_9MICO</name>
<dbReference type="InterPro" id="IPR000639">
    <property type="entry name" value="Epox_hydrolase-like"/>
</dbReference>
<evidence type="ECO:0000259" key="1">
    <source>
        <dbReference type="Pfam" id="PF12697"/>
    </source>
</evidence>
<dbReference type="AlphaFoldDB" id="A0A853CYQ4"/>
<gene>
    <name evidence="2" type="ORF">HNR13_002217</name>
</gene>
<reference evidence="2 3" key="1">
    <citation type="submission" date="2020-07" db="EMBL/GenBank/DDBJ databases">
        <title>Sequencing the genomes of 1000 actinobacteria strains.</title>
        <authorList>
            <person name="Klenk H.-P."/>
        </authorList>
    </citation>
    <scope>NUCLEOTIDE SEQUENCE [LARGE SCALE GENOMIC DNA]</scope>
    <source>
        <strain evidence="2 3">DSM 15165</strain>
    </source>
</reference>
<dbReference type="Gene3D" id="3.40.50.1820">
    <property type="entry name" value="alpha/beta hydrolase"/>
    <property type="match status" value="1"/>
</dbReference>
<dbReference type="EMBL" id="JACCFL010000001">
    <property type="protein sequence ID" value="NYJ23930.1"/>
    <property type="molecule type" value="Genomic_DNA"/>
</dbReference>
<accession>A0A853CYQ4</accession>
<evidence type="ECO:0000313" key="2">
    <source>
        <dbReference type="EMBL" id="NYJ23930.1"/>
    </source>
</evidence>
<dbReference type="PANTHER" id="PTHR43798:SF33">
    <property type="entry name" value="HYDROLASE, PUTATIVE (AFU_ORTHOLOGUE AFUA_2G14860)-RELATED"/>
    <property type="match status" value="1"/>
</dbReference>
<dbReference type="SUPFAM" id="SSF53474">
    <property type="entry name" value="alpha/beta-Hydrolases"/>
    <property type="match status" value="1"/>
</dbReference>
<dbReference type="RefSeq" id="WP_343063529.1">
    <property type="nucleotide sequence ID" value="NZ_BAABEH010000001.1"/>
</dbReference>
<dbReference type="GO" id="GO:0003824">
    <property type="term" value="F:catalytic activity"/>
    <property type="evidence" value="ECO:0007669"/>
    <property type="project" value="InterPro"/>
</dbReference>
<dbReference type="Proteomes" id="UP000578352">
    <property type="component" value="Unassembled WGS sequence"/>
</dbReference>
<dbReference type="GO" id="GO:0016020">
    <property type="term" value="C:membrane"/>
    <property type="evidence" value="ECO:0007669"/>
    <property type="project" value="TreeGrafter"/>
</dbReference>
<dbReference type="PRINTS" id="PR00412">
    <property type="entry name" value="EPOXHYDRLASE"/>
</dbReference>